<reference evidence="8 9" key="1">
    <citation type="journal article" date="2019" name="Sci. Rep.">
        <title>Sulfobacillus thermotolerans: new insights into resistance and metabolic capacities of acidophilic chemolithotrophs.</title>
        <authorList>
            <person name="Panyushkina A.E."/>
            <person name="Babenko V.V."/>
            <person name="Nikitina A.S."/>
            <person name="Selezneva O.V."/>
            <person name="Tsaplina I.A."/>
            <person name="Letarova M.A."/>
            <person name="Kostryukova E.S."/>
            <person name="Letarov A.V."/>
        </authorList>
    </citation>
    <scope>NUCLEOTIDE SEQUENCE [LARGE SCALE GENOMIC DNA]</scope>
    <source>
        <strain evidence="8 9">Kr1</strain>
    </source>
</reference>
<proteinExistence type="predicted"/>
<comment type="subcellular location">
    <subcellularLocation>
        <location evidence="1">Endomembrane system</location>
        <topology evidence="1">Multi-pass membrane protein</topology>
    </subcellularLocation>
    <subcellularLocation>
        <location evidence="5">Membrane</location>
        <topology evidence="5">Multi-pass membrane protein</topology>
    </subcellularLocation>
</comment>
<evidence type="ECO:0000313" key="9">
    <source>
        <dbReference type="Proteomes" id="UP000325292"/>
    </source>
</evidence>
<sequence length="443" mass="47197">MTAWIVLGMVPIVLMVFELLEVPKALSLGTLAAGLAILMVLFSQPHAVLPMYEHLLAPHQAIVIYQELVLGTALGLTGVLAPHQDRLASTLLMMATAGGVAAVSTNNWLMLFLGIETVNVGLYGLAGHWSWTRIGDEALIKYFILGSLFTAAEVAGIGLIGGIHGTLTIGPSTTGHSVLIAGLTLMFSALLFKMGSFPFHLWAPDTYEGTAWPATTVIATLPKIVAGSVLIHLTTSGVFNALPHLTQGLETIAVGTMIVGSLGAWRQRRLKRMLAYAAIAQVGYILLPLSSRHMGAASVYLLSYALTSIAVFGAASALSGSANPTRLDLVGVLDTGGRWFAATLIVALAGFAGFPFTLGMAAKLYSIEAVMHDSPVLWLTALLVTGFTFLYYFRWIYPFFAQSPKTDDSTVSPGINTSQLFALLIVGLGIWSYPLAWLTQNFL</sequence>
<evidence type="ECO:0000256" key="2">
    <source>
        <dbReference type="ARBA" id="ARBA00022692"/>
    </source>
</evidence>
<feature type="transmembrane region" description="Helical" evidence="6">
    <location>
        <begin position="212"/>
        <end position="233"/>
    </location>
</feature>
<feature type="transmembrane region" description="Helical" evidence="6">
    <location>
        <begin position="109"/>
        <end position="130"/>
    </location>
</feature>
<feature type="domain" description="NADH:quinone oxidoreductase/Mrp antiporter transmembrane" evidence="7">
    <location>
        <begin position="106"/>
        <end position="386"/>
    </location>
</feature>
<feature type="transmembrane region" description="Helical" evidence="6">
    <location>
        <begin position="417"/>
        <end position="438"/>
    </location>
</feature>
<feature type="transmembrane region" description="Helical" evidence="6">
    <location>
        <begin position="245"/>
        <end position="265"/>
    </location>
</feature>
<feature type="transmembrane region" description="Helical" evidence="6">
    <location>
        <begin position="175"/>
        <end position="192"/>
    </location>
</feature>
<keyword evidence="2 5" id="KW-0812">Transmembrane</keyword>
<evidence type="ECO:0000256" key="6">
    <source>
        <dbReference type="SAM" id="Phobius"/>
    </source>
</evidence>
<feature type="transmembrane region" description="Helical" evidence="6">
    <location>
        <begin position="142"/>
        <end position="163"/>
    </location>
</feature>
<name>A0ABN5GXC0_9FIRM</name>
<protein>
    <recommendedName>
        <fullName evidence="7">NADH:quinone oxidoreductase/Mrp antiporter transmembrane domain-containing protein</fullName>
    </recommendedName>
</protein>
<dbReference type="Proteomes" id="UP000325292">
    <property type="component" value="Chromosome"/>
</dbReference>
<evidence type="ECO:0000256" key="3">
    <source>
        <dbReference type="ARBA" id="ARBA00022989"/>
    </source>
</evidence>
<feature type="transmembrane region" description="Helical" evidence="6">
    <location>
        <begin position="62"/>
        <end position="80"/>
    </location>
</feature>
<feature type="transmembrane region" description="Helical" evidence="6">
    <location>
        <begin position="25"/>
        <end position="42"/>
    </location>
</feature>
<dbReference type="InterPro" id="IPR001750">
    <property type="entry name" value="ND/Mrp_TM"/>
</dbReference>
<feature type="transmembrane region" description="Helical" evidence="6">
    <location>
        <begin position="339"/>
        <end position="364"/>
    </location>
</feature>
<accession>A0ABN5GXC0</accession>
<keyword evidence="3 6" id="KW-1133">Transmembrane helix</keyword>
<gene>
    <name evidence="8" type="ORF">BXT84_03490</name>
</gene>
<keyword evidence="4 6" id="KW-0472">Membrane</keyword>
<evidence type="ECO:0000256" key="4">
    <source>
        <dbReference type="ARBA" id="ARBA00023136"/>
    </source>
</evidence>
<feature type="transmembrane region" description="Helical" evidence="6">
    <location>
        <begin position="299"/>
        <end position="319"/>
    </location>
</feature>
<dbReference type="PANTHER" id="PTHR22773">
    <property type="entry name" value="NADH DEHYDROGENASE"/>
    <property type="match status" value="1"/>
</dbReference>
<keyword evidence="9" id="KW-1185">Reference proteome</keyword>
<dbReference type="EMBL" id="CP019454">
    <property type="protein sequence ID" value="AUW93130.1"/>
    <property type="molecule type" value="Genomic_DNA"/>
</dbReference>
<evidence type="ECO:0000313" key="8">
    <source>
        <dbReference type="EMBL" id="AUW93130.1"/>
    </source>
</evidence>
<evidence type="ECO:0000256" key="5">
    <source>
        <dbReference type="RuleBase" id="RU000320"/>
    </source>
</evidence>
<evidence type="ECO:0000259" key="7">
    <source>
        <dbReference type="Pfam" id="PF00361"/>
    </source>
</evidence>
<organism evidence="8 9">
    <name type="scientific">Sulfobacillus thermotolerans</name>
    <dbReference type="NCBI Taxonomy" id="338644"/>
    <lineage>
        <taxon>Bacteria</taxon>
        <taxon>Bacillati</taxon>
        <taxon>Bacillota</taxon>
        <taxon>Clostridia</taxon>
        <taxon>Eubacteriales</taxon>
        <taxon>Clostridiales Family XVII. Incertae Sedis</taxon>
        <taxon>Sulfobacillus</taxon>
    </lineage>
</organism>
<feature type="transmembrane region" description="Helical" evidence="6">
    <location>
        <begin position="87"/>
        <end position="103"/>
    </location>
</feature>
<evidence type="ECO:0000256" key="1">
    <source>
        <dbReference type="ARBA" id="ARBA00004127"/>
    </source>
</evidence>
<dbReference type="Pfam" id="PF00361">
    <property type="entry name" value="Proton_antipo_M"/>
    <property type="match status" value="1"/>
</dbReference>
<feature type="transmembrane region" description="Helical" evidence="6">
    <location>
        <begin position="376"/>
        <end position="397"/>
    </location>
</feature>